<reference evidence="3" key="1">
    <citation type="submission" date="2021-01" db="EMBL/GenBank/DDBJ databases">
        <authorList>
            <person name="Li R."/>
            <person name="Bekaert M."/>
        </authorList>
    </citation>
    <scope>NUCLEOTIDE SEQUENCE</scope>
    <source>
        <strain evidence="3">Farmed</strain>
    </source>
</reference>
<evidence type="ECO:0000313" key="4">
    <source>
        <dbReference type="Proteomes" id="UP000597762"/>
    </source>
</evidence>
<dbReference type="InterPro" id="IPR001969">
    <property type="entry name" value="Aspartic_peptidase_AS"/>
</dbReference>
<dbReference type="PANTHER" id="PTHR33327:SF3">
    <property type="entry name" value="RNA-DIRECTED DNA POLYMERASE"/>
    <property type="match status" value="1"/>
</dbReference>
<name>A0A812CLL9_ACAPH</name>
<evidence type="ECO:0000256" key="1">
    <source>
        <dbReference type="SAM" id="MobiDB-lite"/>
    </source>
</evidence>
<dbReference type="InterPro" id="IPR043502">
    <property type="entry name" value="DNA/RNA_pol_sf"/>
</dbReference>
<dbReference type="Gene3D" id="3.10.10.10">
    <property type="entry name" value="HIV Type 1 Reverse Transcriptase, subunit A, domain 1"/>
    <property type="match status" value="1"/>
</dbReference>
<feature type="domain" description="DUF7041" evidence="2">
    <location>
        <begin position="18"/>
        <end position="91"/>
    </location>
</feature>
<dbReference type="GO" id="GO:0004190">
    <property type="term" value="F:aspartic-type endopeptidase activity"/>
    <property type="evidence" value="ECO:0007669"/>
    <property type="project" value="InterPro"/>
</dbReference>
<comment type="caution">
    <text evidence="3">The sequence shown here is derived from an EMBL/GenBank/DDBJ whole genome shotgun (WGS) entry which is preliminary data.</text>
</comment>
<dbReference type="GO" id="GO:0006508">
    <property type="term" value="P:proteolysis"/>
    <property type="evidence" value="ECO:0007669"/>
    <property type="project" value="InterPro"/>
</dbReference>
<dbReference type="FunFam" id="2.40.70.10:FF:000130">
    <property type="entry name" value="Retrovirus-related Pol polyprotein from transposon opus-like Protein"/>
    <property type="match status" value="1"/>
</dbReference>
<feature type="region of interest" description="Disordered" evidence="1">
    <location>
        <begin position="486"/>
        <end position="512"/>
    </location>
</feature>
<evidence type="ECO:0000313" key="3">
    <source>
        <dbReference type="EMBL" id="CAE1275403.1"/>
    </source>
</evidence>
<dbReference type="InterPro" id="IPR055469">
    <property type="entry name" value="DUF7041"/>
</dbReference>
<protein>
    <recommendedName>
        <fullName evidence="2">DUF7041 domain-containing protein</fullName>
    </recommendedName>
</protein>
<dbReference type="Pfam" id="PF23055">
    <property type="entry name" value="DUF7041"/>
    <property type="match status" value="1"/>
</dbReference>
<dbReference type="Proteomes" id="UP000597762">
    <property type="component" value="Unassembled WGS sequence"/>
</dbReference>
<gene>
    <name evidence="3" type="ORF">SPHA_39444</name>
</gene>
<dbReference type="SUPFAM" id="SSF50630">
    <property type="entry name" value="Acid proteases"/>
    <property type="match status" value="1"/>
</dbReference>
<dbReference type="EMBL" id="CAHIKZ030001832">
    <property type="protein sequence ID" value="CAE1275403.1"/>
    <property type="molecule type" value="Genomic_DNA"/>
</dbReference>
<dbReference type="AlphaFoldDB" id="A0A812CLL9"/>
<dbReference type="InterPro" id="IPR021109">
    <property type="entry name" value="Peptidase_aspartic_dom_sf"/>
</dbReference>
<dbReference type="OrthoDB" id="6147719at2759"/>
<proteinExistence type="predicted"/>
<dbReference type="PROSITE" id="PS00141">
    <property type="entry name" value="ASP_PROTEASE"/>
    <property type="match status" value="1"/>
</dbReference>
<keyword evidence="4" id="KW-1185">Reference proteome</keyword>
<organism evidence="3 4">
    <name type="scientific">Acanthosepion pharaonis</name>
    <name type="common">Pharaoh cuttlefish</name>
    <name type="synonym">Sepia pharaonis</name>
    <dbReference type="NCBI Taxonomy" id="158019"/>
    <lineage>
        <taxon>Eukaryota</taxon>
        <taxon>Metazoa</taxon>
        <taxon>Spiralia</taxon>
        <taxon>Lophotrochozoa</taxon>
        <taxon>Mollusca</taxon>
        <taxon>Cephalopoda</taxon>
        <taxon>Coleoidea</taxon>
        <taxon>Decapodiformes</taxon>
        <taxon>Sepiida</taxon>
        <taxon>Sepiina</taxon>
        <taxon>Sepiidae</taxon>
        <taxon>Acanthosepion</taxon>
    </lineage>
</organism>
<accession>A0A812CLL9</accession>
<evidence type="ECO:0000259" key="2">
    <source>
        <dbReference type="Pfam" id="PF23055"/>
    </source>
</evidence>
<dbReference type="Gene3D" id="2.40.70.10">
    <property type="entry name" value="Acid Proteases"/>
    <property type="match status" value="1"/>
</dbReference>
<dbReference type="SUPFAM" id="SSF56672">
    <property type="entry name" value="DNA/RNA polymerases"/>
    <property type="match status" value="1"/>
</dbReference>
<dbReference type="PANTHER" id="PTHR33327">
    <property type="entry name" value="ENDONUCLEASE"/>
    <property type="match status" value="1"/>
</dbReference>
<sequence length="512" mass="56370">MDEEKTAAVSAVNTVSLAYFKADPALFFAQLESECELRGITSQKTKFNLAVSKLPLEIIISPPKDKPYYKLKEELIRRTSMSRQKKLSQLLHEEQLGDSKPSQFLRRLQHLAGESNEDGIICHIFLQRLPPAYHAVLAAVGEDAPVEKLAEIADNVADLTSGCTAPVSAVQTQEPDPLARLLEGQRREKPRLATRCAGVGEVCRLLFVSDRTTGIRFLVDSGAQISLIPATRADKLKGPHKLTLQAVNKSLIQTYGQRCLTLNLGLRRVFTHFFVLADVEKAILGADFLHKFGLLVDVHRRCLTDPKTNTQSPGAIHNVIPLCPTVANTEDNPMFCELLQKFESITKPAFHKDSLPHNITHHIATSGPPVHSRPRCLAPEKLSLAKTEFTQMMELGIIRPSKSNWASPLHLVSKSGGTWRACGDYRALNSATKPDRYPIPHIHDVTAIIQDNQSRLPGGTHPLIGVPVTSFPCLRVGAMAETHMEYPSPPVLTPDANAPEQLPPKEASSITL</sequence>